<protein>
    <submittedName>
        <fullName evidence="2">Uncharacterized protein</fullName>
    </submittedName>
</protein>
<accession>W0F3J8</accession>
<keyword evidence="3" id="KW-1185">Reference proteome</keyword>
<dbReference type="PROSITE" id="PS51257">
    <property type="entry name" value="PROKAR_LIPOPROTEIN"/>
    <property type="match status" value="1"/>
</dbReference>
<evidence type="ECO:0000313" key="3">
    <source>
        <dbReference type="Proteomes" id="UP000003586"/>
    </source>
</evidence>
<organism evidence="2 3">
    <name type="scientific">Niabella soli DSM 19437</name>
    <dbReference type="NCBI Taxonomy" id="929713"/>
    <lineage>
        <taxon>Bacteria</taxon>
        <taxon>Pseudomonadati</taxon>
        <taxon>Bacteroidota</taxon>
        <taxon>Chitinophagia</taxon>
        <taxon>Chitinophagales</taxon>
        <taxon>Chitinophagaceae</taxon>
        <taxon>Niabella</taxon>
    </lineage>
</organism>
<reference evidence="2 3" key="1">
    <citation type="submission" date="2013-12" db="EMBL/GenBank/DDBJ databases">
        <authorList>
            <consortium name="DOE Joint Genome Institute"/>
            <person name="Eisen J."/>
            <person name="Huntemann M."/>
            <person name="Han J."/>
            <person name="Chen A."/>
            <person name="Kyrpides N."/>
            <person name="Mavromatis K."/>
            <person name="Markowitz V."/>
            <person name="Palaniappan K."/>
            <person name="Ivanova N."/>
            <person name="Schaumberg A."/>
            <person name="Pati A."/>
            <person name="Liolios K."/>
            <person name="Nordberg H.P."/>
            <person name="Cantor M.N."/>
            <person name="Hua S.X."/>
            <person name="Woyke T."/>
        </authorList>
    </citation>
    <scope>NUCLEOTIDE SEQUENCE [LARGE SCALE GENOMIC DNA]</scope>
    <source>
        <strain evidence="3">DSM 19437</strain>
    </source>
</reference>
<sequence length="179" mass="19660">MKRSILFFSLVLVAVVACKSKATMTAKQYSDEVVTMQQSLAEPIRTAENEIKNFGDNSNYAGLAGVGGKMESLLQGKIDTLNNIKTSSFTGGDDFKIVVIRYFEYLKDVYSTYKQIGNAPDQAARLKLTNDMYQKLSAQPDVEERMKASQTRFAAMNGFMFAEPDQPASGADSTAPATH</sequence>
<evidence type="ECO:0000313" key="2">
    <source>
        <dbReference type="EMBL" id="AHF17615.1"/>
    </source>
</evidence>
<feature type="chain" id="PRO_5004788588" evidence="1">
    <location>
        <begin position="23"/>
        <end position="179"/>
    </location>
</feature>
<dbReference type="KEGG" id="nso:NIASO_11130"/>
<dbReference type="EMBL" id="CP007035">
    <property type="protein sequence ID" value="AHF17615.1"/>
    <property type="molecule type" value="Genomic_DNA"/>
</dbReference>
<dbReference type="Proteomes" id="UP000003586">
    <property type="component" value="Chromosome"/>
</dbReference>
<dbReference type="AlphaFoldDB" id="W0F3J8"/>
<feature type="signal peptide" evidence="1">
    <location>
        <begin position="1"/>
        <end position="22"/>
    </location>
</feature>
<proteinExistence type="predicted"/>
<keyword evidence="1" id="KW-0732">Signal</keyword>
<name>W0F3J8_9BACT</name>
<dbReference type="HOGENOM" id="CLU_1501966_0_0_10"/>
<dbReference type="RefSeq" id="WP_008585565.1">
    <property type="nucleotide sequence ID" value="NZ_CP007035.1"/>
</dbReference>
<evidence type="ECO:0000256" key="1">
    <source>
        <dbReference type="SAM" id="SignalP"/>
    </source>
</evidence>
<gene>
    <name evidence="2" type="ORF">NIASO_11130</name>
</gene>